<sequence length="645" mass="72446">MELKPSALDGTVVGIEAFLGNREGCLVVRGCIKTKPEDFVVREISAAGEVVSFSDESERLPAESERNAILKKIEAQQKEKKQRFVFDDPPDWRVALKEQITPEDFEKVEGVAKGQAQECFLLSPTEFRDRVYLQVCIQSCFPGLDTKMQKVESDDQHEVQRIQVLLDPVYKKFRNGGMTLENCECLLTFLRKGANDTEASKGLEMKHDDTKEARTTLHRLIAKNSYSFKTKTETRNGMQRLVVYFMPKINKKRKRSELQGYLRFVLQKTNQEHFACFDKLARQLHRPLSAFSYAGTKDKNAITYQHVVVTGVTPDRLLSVNDDKSAATSGVHVGDLKYVEAPMSLGKANGNRFSIVVRNLSSETSCTTETIRSSLDSTLKNIQRTGFTNYFGFQRVGLPTSTVRAHHIGEKIIAGNWKEAVRLILGVQEGDSDDVAKAKQRYLEAGDAEAALKLVPHGMSVERQLLQGLKRYGDDAFEQVIQSLPFSRRVMYMHAYQSYLFNRMASYRLRQYGPKVVEGDLIHCGGKGNKAVKAVTAADADELNSVREDALSLVLLPLPGTNVTLPSNATKDAYIKMMEQDGTKHALCESGPVKGAYRSLVSYPRDLEWTWQEEQDNSLSLQLSFSLDSGCFATMCLREVLHSDI</sequence>
<protein>
    <recommendedName>
        <fullName evidence="3">TRUD domain-containing protein</fullName>
    </recommendedName>
</protein>
<evidence type="ECO:0000313" key="5">
    <source>
        <dbReference type="Proteomes" id="UP001632037"/>
    </source>
</evidence>
<evidence type="ECO:0000259" key="3">
    <source>
        <dbReference type="PROSITE" id="PS50984"/>
    </source>
</evidence>
<dbReference type="GO" id="GO:0009982">
    <property type="term" value="F:pseudouridine synthase activity"/>
    <property type="evidence" value="ECO:0007669"/>
    <property type="project" value="UniProtKB-ARBA"/>
</dbReference>
<dbReference type="Gene3D" id="1.10.1510.30">
    <property type="match status" value="1"/>
</dbReference>
<proteinExistence type="inferred from homology"/>
<accession>A0ABD3FYY9</accession>
<keyword evidence="2" id="KW-0413">Isomerase</keyword>
<dbReference type="PANTHER" id="PTHR13326">
    <property type="entry name" value="TRNA PSEUDOURIDINE SYNTHASE D"/>
    <property type="match status" value="1"/>
</dbReference>
<dbReference type="InterPro" id="IPR042214">
    <property type="entry name" value="TruD_catalytic"/>
</dbReference>
<dbReference type="InterPro" id="IPR020103">
    <property type="entry name" value="PsdUridine_synth_cat_dom_sf"/>
</dbReference>
<dbReference type="InterPro" id="IPR001656">
    <property type="entry name" value="PsdUridine_synth_TruD"/>
</dbReference>
<dbReference type="PROSITE" id="PS50984">
    <property type="entry name" value="TRUD"/>
    <property type="match status" value="1"/>
</dbReference>
<dbReference type="CDD" id="cd02576">
    <property type="entry name" value="PseudoU_synth_ScPUS7"/>
    <property type="match status" value="1"/>
</dbReference>
<evidence type="ECO:0000256" key="2">
    <source>
        <dbReference type="ARBA" id="ARBA00023235"/>
    </source>
</evidence>
<feature type="domain" description="TRUD" evidence="3">
    <location>
        <begin position="386"/>
        <end position="603"/>
    </location>
</feature>
<evidence type="ECO:0000256" key="1">
    <source>
        <dbReference type="ARBA" id="ARBA00007953"/>
    </source>
</evidence>
<comment type="similarity">
    <text evidence="1">Belongs to the pseudouridine synthase TruD family.</text>
</comment>
<keyword evidence="5" id="KW-1185">Reference proteome</keyword>
<dbReference type="AlphaFoldDB" id="A0ABD3FYY9"/>
<dbReference type="Gene3D" id="3.30.2350.20">
    <property type="entry name" value="TruD, catalytic domain"/>
    <property type="match status" value="1"/>
</dbReference>
<dbReference type="SUPFAM" id="SSF55120">
    <property type="entry name" value="Pseudouridine synthase"/>
    <property type="match status" value="1"/>
</dbReference>
<reference evidence="4 5" key="1">
    <citation type="submission" date="2024-09" db="EMBL/GenBank/DDBJ databases">
        <title>Genome sequencing and assembly of Phytophthora oleae, isolate VK10A, causative agent of rot of olive drupes.</title>
        <authorList>
            <person name="Conti Taguali S."/>
            <person name="Riolo M."/>
            <person name="La Spada F."/>
            <person name="Cacciola S.O."/>
            <person name="Dionisio G."/>
        </authorList>
    </citation>
    <scope>NUCLEOTIDE SEQUENCE [LARGE SCALE GENOMIC DNA]</scope>
    <source>
        <strain evidence="4 5">VK10A</strain>
    </source>
</reference>
<dbReference type="NCBIfam" id="TIGR00094">
    <property type="entry name" value="tRNA_TruD_broad"/>
    <property type="match status" value="1"/>
</dbReference>
<organism evidence="4 5">
    <name type="scientific">Phytophthora oleae</name>
    <dbReference type="NCBI Taxonomy" id="2107226"/>
    <lineage>
        <taxon>Eukaryota</taxon>
        <taxon>Sar</taxon>
        <taxon>Stramenopiles</taxon>
        <taxon>Oomycota</taxon>
        <taxon>Peronosporomycetes</taxon>
        <taxon>Peronosporales</taxon>
        <taxon>Peronosporaceae</taxon>
        <taxon>Phytophthora</taxon>
    </lineage>
</organism>
<comment type="caution">
    <text evidence="4">The sequence shown here is derived from an EMBL/GenBank/DDBJ whole genome shotgun (WGS) entry which is preliminary data.</text>
</comment>
<dbReference type="GO" id="GO:0001522">
    <property type="term" value="P:pseudouridine synthesis"/>
    <property type="evidence" value="ECO:0007669"/>
    <property type="project" value="UniProtKB-ARBA"/>
</dbReference>
<dbReference type="PIRSF" id="PIRSF037016">
    <property type="entry name" value="Pseudouridin_synth_euk_prd"/>
    <property type="match status" value="1"/>
</dbReference>
<dbReference type="Proteomes" id="UP001632037">
    <property type="component" value="Unassembled WGS sequence"/>
</dbReference>
<dbReference type="PANTHER" id="PTHR13326:SF21">
    <property type="entry name" value="PSEUDOURIDYLATE SYNTHASE PUS7L"/>
    <property type="match status" value="1"/>
</dbReference>
<dbReference type="Pfam" id="PF01142">
    <property type="entry name" value="TruD"/>
    <property type="match status" value="1"/>
</dbReference>
<gene>
    <name evidence="4" type="ORF">V7S43_003456</name>
</gene>
<dbReference type="Gene3D" id="3.30.70.3160">
    <property type="match status" value="1"/>
</dbReference>
<name>A0ABD3FYY9_9STRA</name>
<evidence type="ECO:0000313" key="4">
    <source>
        <dbReference type="EMBL" id="KAL3671536.1"/>
    </source>
</evidence>
<dbReference type="InterPro" id="IPR011760">
    <property type="entry name" value="PsdUridine_synth_TruD_insert"/>
</dbReference>
<dbReference type="EMBL" id="JBIMZQ010000005">
    <property type="protein sequence ID" value="KAL3671536.1"/>
    <property type="molecule type" value="Genomic_DNA"/>
</dbReference>